<dbReference type="InterPro" id="IPR015422">
    <property type="entry name" value="PyrdxlP-dep_Trfase_small"/>
</dbReference>
<dbReference type="InterPro" id="IPR015424">
    <property type="entry name" value="PyrdxlP-dep_Trfase"/>
</dbReference>
<keyword evidence="4" id="KW-0032">Aminotransferase</keyword>
<dbReference type="STRING" id="2656787.A0A370TUB9"/>
<dbReference type="FunFam" id="3.40.640.10:FF:000027">
    <property type="entry name" value="Serine--pyruvate aminotransferase, mitochondrial"/>
    <property type="match status" value="1"/>
</dbReference>
<protein>
    <recommendedName>
        <fullName evidence="3">alanine--glyoxylate transaminase</fullName>
        <ecNumber evidence="3">2.6.1.44</ecNumber>
    </recommendedName>
</protein>
<evidence type="ECO:0000256" key="2">
    <source>
        <dbReference type="ARBA" id="ARBA00009236"/>
    </source>
</evidence>
<organism evidence="10 11">
    <name type="scientific">Venustampulla echinocandica</name>
    <dbReference type="NCBI Taxonomy" id="2656787"/>
    <lineage>
        <taxon>Eukaryota</taxon>
        <taxon>Fungi</taxon>
        <taxon>Dikarya</taxon>
        <taxon>Ascomycota</taxon>
        <taxon>Pezizomycotina</taxon>
        <taxon>Leotiomycetes</taxon>
        <taxon>Helotiales</taxon>
        <taxon>Pleuroascaceae</taxon>
        <taxon>Venustampulla</taxon>
    </lineage>
</organism>
<dbReference type="InterPro" id="IPR000192">
    <property type="entry name" value="Aminotrans_V_dom"/>
</dbReference>
<dbReference type="SUPFAM" id="SSF53383">
    <property type="entry name" value="PLP-dependent transferases"/>
    <property type="match status" value="1"/>
</dbReference>
<dbReference type="Gene3D" id="3.90.1150.10">
    <property type="entry name" value="Aspartate Aminotransferase, domain 1"/>
    <property type="match status" value="1"/>
</dbReference>
<evidence type="ECO:0000256" key="5">
    <source>
        <dbReference type="ARBA" id="ARBA00022679"/>
    </source>
</evidence>
<sequence length="385" mass="41779">MSNQPSHPALLIPGPIEFDDAVLQSMSHYSESHVGPAFVATFSETLSMLRKLFQTTDPAAQPFVISGSGTLGWDFVAANLAEAGDDVLVLHTGYFADSFADCFQTYGVNATQLKAPIGSRPQLPEIEKALKEKKYKLLTVTHVDTSTGVLSELKSLSELVRRVSPETLLIVDGVCSVGCEEIEFDKWQLDGVITASQKAIGVPAGLSIAMYSGRAIKAFQNRKTPPASYFASFKNWLPIMQNYEAKKPSYFATPSPQLVHALHTSLTQILSKPLSERFAIHRETSQKIKQAVADLGLKQLASNPADQANGMTAIYLPENVTAQQLLPSLFKKGVVFAGGLHKEIAPKYIRFGHMGVSVTDAKRGDIDHAIKALETGLSDVGYQKA</sequence>
<evidence type="ECO:0000256" key="3">
    <source>
        <dbReference type="ARBA" id="ARBA00013049"/>
    </source>
</evidence>
<dbReference type="GO" id="GO:0005777">
    <property type="term" value="C:peroxisome"/>
    <property type="evidence" value="ECO:0007669"/>
    <property type="project" value="TreeGrafter"/>
</dbReference>
<comment type="caution">
    <text evidence="10">The sequence shown here is derived from an EMBL/GenBank/DDBJ whole genome shotgun (WGS) entry which is preliminary data.</text>
</comment>
<evidence type="ECO:0000259" key="9">
    <source>
        <dbReference type="Pfam" id="PF00266"/>
    </source>
</evidence>
<keyword evidence="6 8" id="KW-0663">Pyridoxal phosphate</keyword>
<feature type="domain" description="Aminotransferase class V" evidence="9">
    <location>
        <begin position="28"/>
        <end position="341"/>
    </location>
</feature>
<dbReference type="GO" id="GO:0019265">
    <property type="term" value="P:glycine biosynthetic process, by transamination of glyoxylate"/>
    <property type="evidence" value="ECO:0007669"/>
    <property type="project" value="TreeGrafter"/>
</dbReference>
<dbReference type="PANTHER" id="PTHR21152">
    <property type="entry name" value="AMINOTRANSFERASE CLASS V"/>
    <property type="match status" value="1"/>
</dbReference>
<keyword evidence="5" id="KW-0808">Transferase</keyword>
<dbReference type="InterPro" id="IPR024169">
    <property type="entry name" value="SP_NH2Trfase/AEP_transaminase"/>
</dbReference>
<dbReference type="GO" id="GO:0008453">
    <property type="term" value="F:alanine-glyoxylate transaminase activity"/>
    <property type="evidence" value="ECO:0007669"/>
    <property type="project" value="UniProtKB-EC"/>
</dbReference>
<dbReference type="OrthoDB" id="7403325at2759"/>
<evidence type="ECO:0000256" key="8">
    <source>
        <dbReference type="PIRSR" id="PIRSR000524-50"/>
    </source>
</evidence>
<dbReference type="PIRSF" id="PIRSF000524">
    <property type="entry name" value="SPT"/>
    <property type="match status" value="1"/>
</dbReference>
<dbReference type="Pfam" id="PF00266">
    <property type="entry name" value="Aminotran_5"/>
    <property type="match status" value="1"/>
</dbReference>
<reference evidence="10 11" key="1">
    <citation type="journal article" date="2018" name="IMA Fungus">
        <title>IMA Genome-F 9: Draft genome sequence of Annulohypoxylon stygium, Aspergillus mulundensis, Berkeleyomyces basicola (syn. Thielaviopsis basicola), Ceratocystis smalleyi, two Cercospora beticola strains, Coleophoma cylindrospora, Fusarium fracticaudum, Phialophora cf. hyalina, and Morchella septimelata.</title>
        <authorList>
            <person name="Wingfield B.D."/>
            <person name="Bills G.F."/>
            <person name="Dong Y."/>
            <person name="Huang W."/>
            <person name="Nel W.J."/>
            <person name="Swalarsk-Parry B.S."/>
            <person name="Vaghefi N."/>
            <person name="Wilken P.M."/>
            <person name="An Z."/>
            <person name="de Beer Z.W."/>
            <person name="De Vos L."/>
            <person name="Chen L."/>
            <person name="Duong T.A."/>
            <person name="Gao Y."/>
            <person name="Hammerbacher A."/>
            <person name="Kikkert J.R."/>
            <person name="Li Y."/>
            <person name="Li H."/>
            <person name="Li K."/>
            <person name="Li Q."/>
            <person name="Liu X."/>
            <person name="Ma X."/>
            <person name="Naidoo K."/>
            <person name="Pethybridge S.J."/>
            <person name="Sun J."/>
            <person name="Steenkamp E.T."/>
            <person name="van der Nest M.A."/>
            <person name="van Wyk S."/>
            <person name="Wingfield M.J."/>
            <person name="Xiong C."/>
            <person name="Yue Q."/>
            <person name="Zhang X."/>
        </authorList>
    </citation>
    <scope>NUCLEOTIDE SEQUENCE [LARGE SCALE GENOMIC DNA]</scope>
    <source>
        <strain evidence="10 11">BP 5553</strain>
    </source>
</reference>
<evidence type="ECO:0000256" key="7">
    <source>
        <dbReference type="PIRSR" id="PIRSR000524-1"/>
    </source>
</evidence>
<evidence type="ECO:0000256" key="4">
    <source>
        <dbReference type="ARBA" id="ARBA00022576"/>
    </source>
</evidence>
<dbReference type="PANTHER" id="PTHR21152:SF24">
    <property type="entry name" value="ALANINE--GLYOXYLATE AMINOTRANSFERASE 1"/>
    <property type="match status" value="1"/>
</dbReference>
<comment type="similarity">
    <text evidence="2">Belongs to the class-V pyridoxal-phosphate-dependent aminotransferase family.</text>
</comment>
<dbReference type="Proteomes" id="UP000254866">
    <property type="component" value="Unassembled WGS sequence"/>
</dbReference>
<accession>A0A370TUB9</accession>
<evidence type="ECO:0000313" key="11">
    <source>
        <dbReference type="Proteomes" id="UP000254866"/>
    </source>
</evidence>
<evidence type="ECO:0000256" key="1">
    <source>
        <dbReference type="ARBA" id="ARBA00001933"/>
    </source>
</evidence>
<gene>
    <name evidence="10" type="ORF">BP5553_03465</name>
</gene>
<dbReference type="GeneID" id="43596314"/>
<feature type="binding site" evidence="7">
    <location>
        <position position="350"/>
    </location>
    <ligand>
        <name>substrate</name>
    </ligand>
</feature>
<keyword evidence="11" id="KW-1185">Reference proteome</keyword>
<dbReference type="AlphaFoldDB" id="A0A370TUB9"/>
<dbReference type="RefSeq" id="XP_031871781.1">
    <property type="nucleotide sequence ID" value="XM_032012088.1"/>
</dbReference>
<feature type="modified residue" description="N6-(pyridoxal phosphate)lysine" evidence="8">
    <location>
        <position position="198"/>
    </location>
</feature>
<dbReference type="Gene3D" id="3.40.640.10">
    <property type="entry name" value="Type I PLP-dependent aspartate aminotransferase-like (Major domain)"/>
    <property type="match status" value="1"/>
</dbReference>
<comment type="cofactor">
    <cofactor evidence="1 8">
        <name>pyridoxal 5'-phosphate</name>
        <dbReference type="ChEBI" id="CHEBI:597326"/>
    </cofactor>
</comment>
<dbReference type="InterPro" id="IPR015421">
    <property type="entry name" value="PyrdxlP-dep_Trfase_major"/>
</dbReference>
<dbReference type="FunFam" id="3.90.1150.10:FF:000049">
    <property type="entry name" value="Alanine-glyoxylate aminotransferase 1"/>
    <property type="match status" value="1"/>
</dbReference>
<evidence type="ECO:0000256" key="6">
    <source>
        <dbReference type="ARBA" id="ARBA00022898"/>
    </source>
</evidence>
<name>A0A370TUB9_9HELO</name>
<dbReference type="EMBL" id="NPIC01000002">
    <property type="protein sequence ID" value="RDL39125.1"/>
    <property type="molecule type" value="Genomic_DNA"/>
</dbReference>
<evidence type="ECO:0000313" key="10">
    <source>
        <dbReference type="EMBL" id="RDL39125.1"/>
    </source>
</evidence>
<dbReference type="EC" id="2.6.1.44" evidence="3"/>
<proteinExistence type="inferred from homology"/>
<dbReference type="GO" id="GO:0004760">
    <property type="term" value="F:L-serine-pyruvate transaminase activity"/>
    <property type="evidence" value="ECO:0007669"/>
    <property type="project" value="TreeGrafter"/>
</dbReference>